<proteinExistence type="predicted"/>
<gene>
    <name evidence="2" type="ORF">RHGRI_032890</name>
</gene>
<keyword evidence="1" id="KW-1133">Transmembrane helix</keyword>
<keyword evidence="1" id="KW-0472">Membrane</keyword>
<sequence length="201" mass="22215">MASRATLVQYVLGDEYYFPVFSEITFAASLPRSPIARCLLCFIASVGCCRITILWLRSNSTKLEESIAQSRGTARFLGNMAWASVTGLLVVREDLFSTVLLSAMSTTLVSAFKLIATPYDALMVSSSLVALSVGVPYMFLVLGNSFLAIVAVSLLMPPAWLALLIPQDDTLYWQKYHEFPDLSDLPDELEICTRDKMHSVL</sequence>
<protein>
    <submittedName>
        <fullName evidence="2">Uncharacterized protein</fullName>
    </submittedName>
</protein>
<evidence type="ECO:0000256" key="1">
    <source>
        <dbReference type="SAM" id="Phobius"/>
    </source>
</evidence>
<feature type="transmembrane region" description="Helical" evidence="1">
    <location>
        <begin position="76"/>
        <end position="92"/>
    </location>
</feature>
<accession>A0AAV6IE34</accession>
<name>A0AAV6IE34_9ERIC</name>
<keyword evidence="3" id="KW-1185">Reference proteome</keyword>
<feature type="transmembrane region" description="Helical" evidence="1">
    <location>
        <begin position="98"/>
        <end position="115"/>
    </location>
</feature>
<dbReference type="Proteomes" id="UP000823749">
    <property type="component" value="Chromosome 11"/>
</dbReference>
<comment type="caution">
    <text evidence="2">The sequence shown here is derived from an EMBL/GenBank/DDBJ whole genome shotgun (WGS) entry which is preliminary data.</text>
</comment>
<evidence type="ECO:0000313" key="2">
    <source>
        <dbReference type="EMBL" id="KAG5526776.1"/>
    </source>
</evidence>
<dbReference type="AlphaFoldDB" id="A0AAV6IE34"/>
<keyword evidence="1" id="KW-0812">Transmembrane</keyword>
<organism evidence="2 3">
    <name type="scientific">Rhododendron griersonianum</name>
    <dbReference type="NCBI Taxonomy" id="479676"/>
    <lineage>
        <taxon>Eukaryota</taxon>
        <taxon>Viridiplantae</taxon>
        <taxon>Streptophyta</taxon>
        <taxon>Embryophyta</taxon>
        <taxon>Tracheophyta</taxon>
        <taxon>Spermatophyta</taxon>
        <taxon>Magnoliopsida</taxon>
        <taxon>eudicotyledons</taxon>
        <taxon>Gunneridae</taxon>
        <taxon>Pentapetalae</taxon>
        <taxon>asterids</taxon>
        <taxon>Ericales</taxon>
        <taxon>Ericaceae</taxon>
        <taxon>Ericoideae</taxon>
        <taxon>Rhodoreae</taxon>
        <taxon>Rhododendron</taxon>
    </lineage>
</organism>
<evidence type="ECO:0000313" key="3">
    <source>
        <dbReference type="Proteomes" id="UP000823749"/>
    </source>
</evidence>
<reference evidence="2" key="1">
    <citation type="submission" date="2020-08" db="EMBL/GenBank/DDBJ databases">
        <title>Plant Genome Project.</title>
        <authorList>
            <person name="Zhang R.-G."/>
        </authorList>
    </citation>
    <scope>NUCLEOTIDE SEQUENCE</scope>
    <source>
        <strain evidence="2">WSP0</strain>
        <tissue evidence="2">Leaf</tissue>
    </source>
</reference>
<dbReference type="EMBL" id="JACTNZ010000011">
    <property type="protein sequence ID" value="KAG5526776.1"/>
    <property type="molecule type" value="Genomic_DNA"/>
</dbReference>
<feature type="transmembrane region" description="Helical" evidence="1">
    <location>
        <begin position="34"/>
        <end position="56"/>
    </location>
</feature>